<dbReference type="PANTHER" id="PTHR30085:SF6">
    <property type="entry name" value="ABC TRANSPORTER GLUTAMINE-BINDING PROTEIN GLNH"/>
    <property type="match status" value="1"/>
</dbReference>
<dbReference type="GO" id="GO:0005576">
    <property type="term" value="C:extracellular region"/>
    <property type="evidence" value="ECO:0007669"/>
    <property type="project" value="TreeGrafter"/>
</dbReference>
<sequence length="280" mass="31703">MRKNIISGIISWLLIVTLPLQTRAETVLEEIQATGLLKVGLRIDAAPFGYIDSDYHLTGVCVDFISVLEEQIKQATNREIITVRIFQSTLINRFELVEEELVHIECGPNTIREVENITFSQPFFVTGTQLLVNQENAQKIDWSAGMENITIGVLANSTTQKLIESEYPAANQEIYQGVTGRVRGVEAVREGKIDAFASDGILLLGEVMIQGVSLLDYQLIPAKPLSCEYYGMILPENDPEWENLVNFVIKNRSNEELFKSWFQVLEAYRLKNQQFCDTHD</sequence>
<dbReference type="Proteomes" id="UP000767446">
    <property type="component" value="Unassembled WGS sequence"/>
</dbReference>
<feature type="domain" description="Solute-binding protein family 3/N-terminal" evidence="4">
    <location>
        <begin position="36"/>
        <end position="265"/>
    </location>
</feature>
<evidence type="ECO:0000313" key="6">
    <source>
        <dbReference type="Proteomes" id="UP000767446"/>
    </source>
</evidence>
<keyword evidence="3" id="KW-0732">Signal</keyword>
<dbReference type="InterPro" id="IPR051455">
    <property type="entry name" value="Bact_solute-bind_prot3"/>
</dbReference>
<dbReference type="Pfam" id="PF00497">
    <property type="entry name" value="SBP_bac_3"/>
    <property type="match status" value="1"/>
</dbReference>
<evidence type="ECO:0000256" key="2">
    <source>
        <dbReference type="ARBA" id="ARBA00022448"/>
    </source>
</evidence>
<evidence type="ECO:0000256" key="3">
    <source>
        <dbReference type="ARBA" id="ARBA00022729"/>
    </source>
</evidence>
<organism evidence="5 6">
    <name type="scientific">Gomphosphaeria aponina SAG 52.96 = DSM 107014</name>
    <dbReference type="NCBI Taxonomy" id="1521640"/>
    <lineage>
        <taxon>Bacteria</taxon>
        <taxon>Bacillati</taxon>
        <taxon>Cyanobacteriota</taxon>
        <taxon>Cyanophyceae</taxon>
        <taxon>Oscillatoriophycideae</taxon>
        <taxon>Chroococcales</taxon>
        <taxon>Gomphosphaeriaceae</taxon>
        <taxon>Gomphosphaeria</taxon>
    </lineage>
</organism>
<evidence type="ECO:0000259" key="4">
    <source>
        <dbReference type="SMART" id="SM00062"/>
    </source>
</evidence>
<dbReference type="AlphaFoldDB" id="A0A941JKY3"/>
<name>A0A941JKY3_9CHRO</name>
<accession>A0A941JKY3</accession>
<comment type="similarity">
    <text evidence="1">Belongs to the bacterial solute-binding protein 3 family.</text>
</comment>
<dbReference type="InterPro" id="IPR001638">
    <property type="entry name" value="Solute-binding_3/MltF_N"/>
</dbReference>
<dbReference type="GO" id="GO:0006865">
    <property type="term" value="P:amino acid transport"/>
    <property type="evidence" value="ECO:0007669"/>
    <property type="project" value="TreeGrafter"/>
</dbReference>
<dbReference type="Gene3D" id="3.40.190.10">
    <property type="entry name" value="Periplasmic binding protein-like II"/>
    <property type="match status" value="2"/>
</dbReference>
<dbReference type="SUPFAM" id="SSF53850">
    <property type="entry name" value="Periplasmic binding protein-like II"/>
    <property type="match status" value="1"/>
</dbReference>
<evidence type="ECO:0000256" key="1">
    <source>
        <dbReference type="ARBA" id="ARBA00010333"/>
    </source>
</evidence>
<proteinExistence type="inferred from homology"/>
<dbReference type="PANTHER" id="PTHR30085">
    <property type="entry name" value="AMINO ACID ABC TRANSPORTER PERMEASE"/>
    <property type="match status" value="1"/>
</dbReference>
<dbReference type="SMART" id="SM00062">
    <property type="entry name" value="PBPb"/>
    <property type="match status" value="1"/>
</dbReference>
<reference evidence="5" key="1">
    <citation type="submission" date="2021-02" db="EMBL/GenBank/DDBJ databases">
        <title>Metagenome analyses of Stigonema ocellatum DSM 106950, Chlorogloea purpurea SAG 13.99 and Gomphosphaeria aponina DSM 107014.</title>
        <authorList>
            <person name="Marter P."/>
            <person name="Huang S."/>
        </authorList>
    </citation>
    <scope>NUCLEOTIDE SEQUENCE</scope>
    <source>
        <strain evidence="5">JP213</strain>
    </source>
</reference>
<evidence type="ECO:0000313" key="5">
    <source>
        <dbReference type="EMBL" id="MBR8826514.1"/>
    </source>
</evidence>
<comment type="caution">
    <text evidence="5">The sequence shown here is derived from an EMBL/GenBank/DDBJ whole genome shotgun (WGS) entry which is preliminary data.</text>
</comment>
<dbReference type="CDD" id="cd13688">
    <property type="entry name" value="PBP2_GltI_DEBP"/>
    <property type="match status" value="1"/>
</dbReference>
<dbReference type="EMBL" id="JADQBC010000004">
    <property type="protein sequence ID" value="MBR8826514.1"/>
    <property type="molecule type" value="Genomic_DNA"/>
</dbReference>
<keyword evidence="2" id="KW-0813">Transport</keyword>
<dbReference type="GO" id="GO:0030288">
    <property type="term" value="C:outer membrane-bounded periplasmic space"/>
    <property type="evidence" value="ECO:0007669"/>
    <property type="project" value="TreeGrafter"/>
</dbReference>
<protein>
    <submittedName>
        <fullName evidence="5">Amino acid ABC transporter substrate-binding protein</fullName>
    </submittedName>
</protein>
<gene>
    <name evidence="5" type="ORF">DSM107014_01175</name>
</gene>